<reference evidence="1 2" key="1">
    <citation type="journal article" date="2014" name="Nat. Commun.">
        <title>Multiple recent horizontal transfers of a large genomic region in cheese making fungi.</title>
        <authorList>
            <person name="Cheeseman K."/>
            <person name="Ropars J."/>
            <person name="Renault P."/>
            <person name="Dupont J."/>
            <person name="Gouzy J."/>
            <person name="Branca A."/>
            <person name="Abraham A.L."/>
            <person name="Ceppi M."/>
            <person name="Conseiller E."/>
            <person name="Debuchy R."/>
            <person name="Malagnac F."/>
            <person name="Goarin A."/>
            <person name="Silar P."/>
            <person name="Lacoste S."/>
            <person name="Sallet E."/>
            <person name="Bensimon A."/>
            <person name="Giraud T."/>
            <person name="Brygoo Y."/>
        </authorList>
    </citation>
    <scope>NUCLEOTIDE SEQUENCE [LARGE SCALE GENOMIC DNA]</scope>
    <source>
        <strain evidence="2">FM 013</strain>
    </source>
</reference>
<proteinExistence type="predicted"/>
<dbReference type="Proteomes" id="UP000053732">
    <property type="component" value="Unassembled WGS sequence"/>
</dbReference>
<evidence type="ECO:0000313" key="1">
    <source>
        <dbReference type="EMBL" id="CRL30732.1"/>
    </source>
</evidence>
<sequence length="86" mass="9816">MGKHQMQRWRTPIPMVSDQEKNAGLAVESEILPTIAEIKENAISSLTWKARFGTTPSQQDFNCGLIVSLLFGSWNLYCKENTRQHH</sequence>
<dbReference type="EMBL" id="HG793191">
    <property type="protein sequence ID" value="CRL30732.1"/>
    <property type="molecule type" value="Genomic_DNA"/>
</dbReference>
<name>A0A0G4PW42_PENC3</name>
<evidence type="ECO:0000313" key="2">
    <source>
        <dbReference type="Proteomes" id="UP000053732"/>
    </source>
</evidence>
<keyword evidence="2" id="KW-1185">Reference proteome</keyword>
<gene>
    <name evidence="1" type="ORF">PCAMFM013_S058g000009</name>
</gene>
<organism evidence="1 2">
    <name type="scientific">Penicillium camemberti (strain FM 013)</name>
    <dbReference type="NCBI Taxonomy" id="1429867"/>
    <lineage>
        <taxon>Eukaryota</taxon>
        <taxon>Fungi</taxon>
        <taxon>Dikarya</taxon>
        <taxon>Ascomycota</taxon>
        <taxon>Pezizomycotina</taxon>
        <taxon>Eurotiomycetes</taxon>
        <taxon>Eurotiomycetidae</taxon>
        <taxon>Eurotiales</taxon>
        <taxon>Aspergillaceae</taxon>
        <taxon>Penicillium</taxon>
    </lineage>
</organism>
<accession>A0A0G4PW42</accession>
<protein>
    <submittedName>
        <fullName evidence="1">Str. FM013</fullName>
    </submittedName>
</protein>
<dbReference type="AlphaFoldDB" id="A0A0G4PW42"/>